<dbReference type="Pfam" id="PF03737">
    <property type="entry name" value="RraA-like"/>
    <property type="match status" value="1"/>
</dbReference>
<reference evidence="6" key="1">
    <citation type="journal article" date="2019" name="Int. J. Syst. Evol. Microbiol.">
        <title>The Global Catalogue of Microorganisms (GCM) 10K type strain sequencing project: providing services to taxonomists for standard genome sequencing and annotation.</title>
        <authorList>
            <consortium name="The Broad Institute Genomics Platform"/>
            <consortium name="The Broad Institute Genome Sequencing Center for Infectious Disease"/>
            <person name="Wu L."/>
            <person name="Ma J."/>
        </authorList>
    </citation>
    <scope>NUCLEOTIDE SEQUENCE [LARGE SCALE GENOMIC DNA]</scope>
    <source>
        <strain evidence="6">CGMCC 1.12922</strain>
    </source>
</reference>
<proteinExistence type="predicted"/>
<sequence length="217" mass="23769">MTDADRITQLKECYTSVVHDVLRAMGLRNFTLPPAIRPLQPEMTLTGPAWTVEGRIDETADPHETLLAWTGLLSKAPAGHIWTAQPHNSVVAQMGELSAETLHRKGVLGCVLDGGLRDTNFLLRLGFPCWGSFHTPRDVVGLWLPTATDVEIMIGEVAIAPGDWLHGDRDGMVRIPAAVLDEVIPAAVTAMNTESKVRKAILEGMDPQEAYLQWGKF</sequence>
<dbReference type="GO" id="GO:0008168">
    <property type="term" value="F:methyltransferase activity"/>
    <property type="evidence" value="ECO:0007669"/>
    <property type="project" value="UniProtKB-KW"/>
</dbReference>
<comment type="caution">
    <text evidence="5">The sequence shown here is derived from an EMBL/GenBank/DDBJ whole genome shotgun (WGS) entry which is preliminary data.</text>
</comment>
<keyword evidence="5" id="KW-0808">Transferase</keyword>
<dbReference type="PANTHER" id="PTHR33254:SF4">
    <property type="entry name" value="4-HYDROXY-4-METHYL-2-OXOGLUTARATE ALDOLASE 3-RELATED"/>
    <property type="match status" value="1"/>
</dbReference>
<evidence type="ECO:0000313" key="5">
    <source>
        <dbReference type="EMBL" id="GGD26102.1"/>
    </source>
</evidence>
<protein>
    <recommendedName>
        <fullName evidence="2">Putative 4-hydroxy-4-methyl-2-oxoglutarate aldolase</fullName>
    </recommendedName>
    <alternativeName>
        <fullName evidence="3">Regulator of ribonuclease activity homolog</fullName>
    </alternativeName>
    <alternativeName>
        <fullName evidence="4">RraA-like protein</fullName>
    </alternativeName>
</protein>
<evidence type="ECO:0000256" key="4">
    <source>
        <dbReference type="ARBA" id="ARBA00030169"/>
    </source>
</evidence>
<dbReference type="EMBL" id="BMGI01000001">
    <property type="protein sequence ID" value="GGD26102.1"/>
    <property type="molecule type" value="Genomic_DNA"/>
</dbReference>
<dbReference type="GO" id="GO:0032259">
    <property type="term" value="P:methylation"/>
    <property type="evidence" value="ECO:0007669"/>
    <property type="project" value="UniProtKB-KW"/>
</dbReference>
<comment type="cofactor">
    <cofactor evidence="1">
        <name>a divalent metal cation</name>
        <dbReference type="ChEBI" id="CHEBI:60240"/>
    </cofactor>
</comment>
<name>A0ABQ1QFM2_9RHOB</name>
<keyword evidence="6" id="KW-1185">Reference proteome</keyword>
<dbReference type="Gene3D" id="3.50.30.40">
    <property type="entry name" value="Ribonuclease E inhibitor RraA/RraA-like"/>
    <property type="match status" value="1"/>
</dbReference>
<evidence type="ECO:0000256" key="2">
    <source>
        <dbReference type="ARBA" id="ARBA00016549"/>
    </source>
</evidence>
<dbReference type="InterPro" id="IPR036704">
    <property type="entry name" value="RraA/RraA-like_sf"/>
</dbReference>
<dbReference type="PANTHER" id="PTHR33254">
    <property type="entry name" value="4-HYDROXY-4-METHYL-2-OXOGLUTARATE ALDOLASE 3-RELATED"/>
    <property type="match status" value="1"/>
</dbReference>
<dbReference type="RefSeq" id="WP_188526320.1">
    <property type="nucleotide sequence ID" value="NZ_BMGI01000001.1"/>
</dbReference>
<evidence type="ECO:0000256" key="1">
    <source>
        <dbReference type="ARBA" id="ARBA00001968"/>
    </source>
</evidence>
<organism evidence="5 6">
    <name type="scientific">Sinisalibacter lacisalsi</name>
    <dbReference type="NCBI Taxonomy" id="1526570"/>
    <lineage>
        <taxon>Bacteria</taxon>
        <taxon>Pseudomonadati</taxon>
        <taxon>Pseudomonadota</taxon>
        <taxon>Alphaproteobacteria</taxon>
        <taxon>Rhodobacterales</taxon>
        <taxon>Roseobacteraceae</taxon>
        <taxon>Sinisalibacter</taxon>
    </lineage>
</organism>
<dbReference type="InterPro" id="IPR005493">
    <property type="entry name" value="RraA/RraA-like"/>
</dbReference>
<accession>A0ABQ1QFM2</accession>
<gene>
    <name evidence="5" type="ORF">GCM10011358_08180</name>
</gene>
<dbReference type="Proteomes" id="UP000617355">
    <property type="component" value="Unassembled WGS sequence"/>
</dbReference>
<evidence type="ECO:0000256" key="3">
    <source>
        <dbReference type="ARBA" id="ARBA00029596"/>
    </source>
</evidence>
<dbReference type="SUPFAM" id="SSF89562">
    <property type="entry name" value="RraA-like"/>
    <property type="match status" value="1"/>
</dbReference>
<evidence type="ECO:0000313" key="6">
    <source>
        <dbReference type="Proteomes" id="UP000617355"/>
    </source>
</evidence>
<keyword evidence="5" id="KW-0489">Methyltransferase</keyword>
<dbReference type="CDD" id="cd16841">
    <property type="entry name" value="RraA_family"/>
    <property type="match status" value="1"/>
</dbReference>